<name>A0A8J1TNT8_OWEFU</name>
<feature type="compositionally biased region" description="Low complexity" evidence="1">
    <location>
        <begin position="531"/>
        <end position="556"/>
    </location>
</feature>
<feature type="region of interest" description="Disordered" evidence="1">
    <location>
        <begin position="610"/>
        <end position="638"/>
    </location>
</feature>
<feature type="compositionally biased region" description="Polar residues" evidence="1">
    <location>
        <begin position="431"/>
        <end position="455"/>
    </location>
</feature>
<dbReference type="EMBL" id="CAIIXF020000012">
    <property type="protein sequence ID" value="CAH1802477.1"/>
    <property type="molecule type" value="Genomic_DNA"/>
</dbReference>
<dbReference type="Proteomes" id="UP000749559">
    <property type="component" value="Unassembled WGS sequence"/>
</dbReference>
<feature type="transmembrane region" description="Helical" evidence="2">
    <location>
        <begin position="473"/>
        <end position="496"/>
    </location>
</feature>
<gene>
    <name evidence="4" type="ORF">OFUS_LOCUS26150</name>
</gene>
<feature type="compositionally biased region" description="Polar residues" evidence="1">
    <location>
        <begin position="557"/>
        <end position="584"/>
    </location>
</feature>
<feature type="chain" id="PRO_5043389165" evidence="3">
    <location>
        <begin position="25"/>
        <end position="638"/>
    </location>
</feature>
<keyword evidence="2" id="KW-1133">Transmembrane helix</keyword>
<comment type="caution">
    <text evidence="4">The sequence shown here is derived from an EMBL/GenBank/DDBJ whole genome shotgun (WGS) entry which is preliminary data.</text>
</comment>
<keyword evidence="2" id="KW-0472">Membrane</keyword>
<evidence type="ECO:0000256" key="2">
    <source>
        <dbReference type="SAM" id="Phobius"/>
    </source>
</evidence>
<feature type="signal peptide" evidence="3">
    <location>
        <begin position="1"/>
        <end position="24"/>
    </location>
</feature>
<evidence type="ECO:0000256" key="3">
    <source>
        <dbReference type="SAM" id="SignalP"/>
    </source>
</evidence>
<feature type="region of interest" description="Disordered" evidence="1">
    <location>
        <begin position="528"/>
        <end position="584"/>
    </location>
</feature>
<proteinExistence type="predicted"/>
<accession>A0A8J1TNT8</accession>
<dbReference type="AlphaFoldDB" id="A0A8J1TNT8"/>
<organism evidence="4 5">
    <name type="scientific">Owenia fusiformis</name>
    <name type="common">Polychaete worm</name>
    <dbReference type="NCBI Taxonomy" id="6347"/>
    <lineage>
        <taxon>Eukaryota</taxon>
        <taxon>Metazoa</taxon>
        <taxon>Spiralia</taxon>
        <taxon>Lophotrochozoa</taxon>
        <taxon>Annelida</taxon>
        <taxon>Polychaeta</taxon>
        <taxon>Sedentaria</taxon>
        <taxon>Canalipalpata</taxon>
        <taxon>Sabellida</taxon>
        <taxon>Oweniida</taxon>
        <taxon>Oweniidae</taxon>
        <taxon>Owenia</taxon>
    </lineage>
</organism>
<evidence type="ECO:0000256" key="1">
    <source>
        <dbReference type="SAM" id="MobiDB-lite"/>
    </source>
</evidence>
<feature type="region of interest" description="Disordered" evidence="1">
    <location>
        <begin position="359"/>
        <end position="455"/>
    </location>
</feature>
<keyword evidence="2" id="KW-0812">Transmembrane</keyword>
<keyword evidence="5" id="KW-1185">Reference proteome</keyword>
<evidence type="ECO:0000313" key="4">
    <source>
        <dbReference type="EMBL" id="CAH1802477.1"/>
    </source>
</evidence>
<reference evidence="4" key="1">
    <citation type="submission" date="2022-03" db="EMBL/GenBank/DDBJ databases">
        <authorList>
            <person name="Martin C."/>
        </authorList>
    </citation>
    <scope>NUCLEOTIDE SEQUENCE</scope>
</reference>
<feature type="compositionally biased region" description="Basic residues" evidence="1">
    <location>
        <begin position="623"/>
        <end position="632"/>
    </location>
</feature>
<evidence type="ECO:0000313" key="5">
    <source>
        <dbReference type="Proteomes" id="UP000749559"/>
    </source>
</evidence>
<feature type="compositionally biased region" description="Low complexity" evidence="1">
    <location>
        <begin position="390"/>
        <end position="430"/>
    </location>
</feature>
<keyword evidence="3" id="KW-0732">Signal</keyword>
<protein>
    <submittedName>
        <fullName evidence="4">Uncharacterized protein</fullName>
    </submittedName>
</protein>
<sequence>MTWKDTFLWQQVFIAAILIVTCGGTPDAKCSKPPDDFIGRFRISLRRGRDVEITKDGIYATGPTPNVHDATNLKGGYAFWITNKNLTFEQKTCTDNWMTVVFGQSLEGNKMAYQCLQLTKDEVPDQLRARFVYDASITAKNKASVDCNDLPRKDQPSDVYPRNRVLKTMFTKLKKGPKRVERSAAKEKLLIEDMKKWCHAAHKGTNPNRKKCKQLTQNGKELASKFADPELQMSFLLYPMISKECSHRKNYKKCDAFFAEVGKKQNVEIPIAWSKKELTFIELLSQHCARKPILSITVSNCMLHLKKTLKNVSKEKDHIKRKDAIKESFVTNCKPSPDAEGCRWDILSIVKKVWNDDPAIKGLPEKRPSPLLRTDTNPLLRAPANPNLRTDTTTAGSPTTAPSAASPTTAPGAPASATTAPDAPASPNATLTTARPTTANVIPSRAPITSTTTDTVANVPPVANAQRRAPKGVVLYGLAGGISIFTLMCFICYAVCTCDCEKRKKKGDDVEKMINLASIGNLASRISQNRGSKISQNSGSKISKNSGSKISQKGSSRMSQINASKMSQSGASRMSQNNASRMSQGNIYNQVDTGEYENYDNYGLVETGGQWLDENYNNNEGRKARKSKKCSKKEKSPK</sequence>
<feature type="compositionally biased region" description="Basic and acidic residues" evidence="1">
    <location>
        <begin position="359"/>
        <end position="368"/>
    </location>
</feature>